<dbReference type="GO" id="GO:0036064">
    <property type="term" value="C:ciliary basal body"/>
    <property type="evidence" value="ECO:0007669"/>
    <property type="project" value="TreeGrafter"/>
</dbReference>
<keyword evidence="1" id="KW-0436">Ligase</keyword>
<evidence type="ECO:0000313" key="5">
    <source>
        <dbReference type="Proteomes" id="UP000472275"/>
    </source>
</evidence>
<dbReference type="GO" id="GO:0015631">
    <property type="term" value="F:tubulin binding"/>
    <property type="evidence" value="ECO:0007669"/>
    <property type="project" value="TreeGrafter"/>
</dbReference>
<evidence type="ECO:0000313" key="4">
    <source>
        <dbReference type="Ensembl" id="ENSACCP00020004032.1"/>
    </source>
</evidence>
<sequence>ALVTVTPSLHSYGDFQAYRRARKNRTFICKPDSGCQGRGIFITTPSNVCSCLLLPFFSQPFLIDGFKFDMRIYVLVTSCDPLRIFVYKEGLARFATMRYCLVQVPQCPVHILQESCTWDTGLLPSFLGQTCYHRSALTISCPPHRKLSTLNAWMTDNSYNTTKLWEDIEDIIIKTLISAHPVVKHNYQSCFPNHTTGCACFEILGFDILVDRKLKPWLLEVRKESPAVLKQLWKQQTAKSWLVWGVLQNKGWWEGQNSFD</sequence>
<dbReference type="PANTHER" id="PTHR12241">
    <property type="entry name" value="TUBULIN POLYGLUTAMYLASE"/>
    <property type="match status" value="1"/>
</dbReference>
<dbReference type="PANTHER" id="PTHR12241:SF91">
    <property type="entry name" value="TUBULIN POLYGLUTAMYLASE TTLL13"/>
    <property type="match status" value="1"/>
</dbReference>
<dbReference type="AlphaFoldDB" id="A0A663DVV4"/>
<dbReference type="GO" id="GO:0000226">
    <property type="term" value="P:microtubule cytoskeleton organization"/>
    <property type="evidence" value="ECO:0007669"/>
    <property type="project" value="TreeGrafter"/>
</dbReference>
<dbReference type="Gene3D" id="3.30.470.20">
    <property type="entry name" value="ATP-grasp fold, B domain"/>
    <property type="match status" value="1"/>
</dbReference>
<keyword evidence="3" id="KW-0067">ATP-binding</keyword>
<evidence type="ECO:0000256" key="3">
    <source>
        <dbReference type="ARBA" id="ARBA00022840"/>
    </source>
</evidence>
<proteinExistence type="predicted"/>
<dbReference type="GO" id="GO:0070740">
    <property type="term" value="F:tubulin-glutamic acid ligase activity"/>
    <property type="evidence" value="ECO:0007669"/>
    <property type="project" value="TreeGrafter"/>
</dbReference>
<dbReference type="SUPFAM" id="SSF56059">
    <property type="entry name" value="Glutathione synthetase ATP-binding domain-like"/>
    <property type="match status" value="1"/>
</dbReference>
<dbReference type="GO" id="GO:0005524">
    <property type="term" value="F:ATP binding"/>
    <property type="evidence" value="ECO:0007669"/>
    <property type="project" value="UniProtKB-KW"/>
</dbReference>
<evidence type="ECO:0000256" key="2">
    <source>
        <dbReference type="ARBA" id="ARBA00022741"/>
    </source>
</evidence>
<dbReference type="InParanoid" id="A0A663DVV4"/>
<dbReference type="Ensembl" id="ENSACCT00020004196.1">
    <property type="protein sequence ID" value="ENSACCP00020004032.1"/>
    <property type="gene ID" value="ENSACCG00020002759.1"/>
</dbReference>
<name>A0A663DVV4_AQUCH</name>
<keyword evidence="2" id="KW-0547">Nucleotide-binding</keyword>
<dbReference type="Pfam" id="PF03133">
    <property type="entry name" value="TTL"/>
    <property type="match status" value="1"/>
</dbReference>
<accession>A0A663DVV4</accession>
<reference evidence="4" key="2">
    <citation type="submission" date="2025-09" db="UniProtKB">
        <authorList>
            <consortium name="Ensembl"/>
        </authorList>
    </citation>
    <scope>IDENTIFICATION</scope>
</reference>
<dbReference type="GeneTree" id="ENSGT00940000161367"/>
<evidence type="ECO:0000256" key="1">
    <source>
        <dbReference type="ARBA" id="ARBA00022598"/>
    </source>
</evidence>
<organism evidence="4 5">
    <name type="scientific">Aquila chrysaetos chrysaetos</name>
    <dbReference type="NCBI Taxonomy" id="223781"/>
    <lineage>
        <taxon>Eukaryota</taxon>
        <taxon>Metazoa</taxon>
        <taxon>Chordata</taxon>
        <taxon>Craniata</taxon>
        <taxon>Vertebrata</taxon>
        <taxon>Euteleostomi</taxon>
        <taxon>Archelosauria</taxon>
        <taxon>Archosauria</taxon>
        <taxon>Dinosauria</taxon>
        <taxon>Saurischia</taxon>
        <taxon>Theropoda</taxon>
        <taxon>Coelurosauria</taxon>
        <taxon>Aves</taxon>
        <taxon>Neognathae</taxon>
        <taxon>Neoaves</taxon>
        <taxon>Telluraves</taxon>
        <taxon>Accipitrimorphae</taxon>
        <taxon>Accipitriformes</taxon>
        <taxon>Accipitridae</taxon>
        <taxon>Accipitrinae</taxon>
        <taxon>Aquila</taxon>
    </lineage>
</organism>
<keyword evidence="5" id="KW-1185">Reference proteome</keyword>
<dbReference type="InterPro" id="IPR004344">
    <property type="entry name" value="TTL/TTLL_fam"/>
</dbReference>
<reference evidence="4" key="1">
    <citation type="submission" date="2025-08" db="UniProtKB">
        <authorList>
            <consortium name="Ensembl"/>
        </authorList>
    </citation>
    <scope>IDENTIFICATION</scope>
</reference>
<dbReference type="Proteomes" id="UP000472275">
    <property type="component" value="Chromosome 5"/>
</dbReference>
<dbReference type="PROSITE" id="PS51221">
    <property type="entry name" value="TTL"/>
    <property type="match status" value="1"/>
</dbReference>
<protein>
    <submittedName>
        <fullName evidence="4">Uncharacterized protein</fullName>
    </submittedName>
</protein>